<name>A0A663FEM8_AQUCH</name>
<evidence type="ECO:0000256" key="1">
    <source>
        <dbReference type="ARBA" id="ARBA00022737"/>
    </source>
</evidence>
<dbReference type="InterPro" id="IPR000859">
    <property type="entry name" value="CUB_dom"/>
</dbReference>
<feature type="compositionally biased region" description="Low complexity" evidence="4">
    <location>
        <begin position="338"/>
        <end position="355"/>
    </location>
</feature>
<dbReference type="PANTHER" id="PTHR24251:SF47">
    <property type="entry name" value="CUB DOMAIN-CONTAINING PROTEIN 2"/>
    <property type="match status" value="1"/>
</dbReference>
<protein>
    <submittedName>
        <fullName evidence="6">CUB domain containing protein 2</fullName>
    </submittedName>
</protein>
<dbReference type="Proteomes" id="UP000472275">
    <property type="component" value="Chromosome 12"/>
</dbReference>
<dbReference type="PANTHER" id="PTHR24251">
    <property type="entry name" value="OVOCHYMASE-RELATED"/>
    <property type="match status" value="1"/>
</dbReference>
<reference evidence="6" key="2">
    <citation type="submission" date="2025-09" db="UniProtKB">
        <authorList>
            <consortium name="Ensembl"/>
        </authorList>
    </citation>
    <scope>IDENTIFICATION</scope>
</reference>
<dbReference type="PROSITE" id="PS01180">
    <property type="entry name" value="CUB"/>
    <property type="match status" value="2"/>
</dbReference>
<dbReference type="Ensembl" id="ENSACCT00020024057.1">
    <property type="protein sequence ID" value="ENSACCP00020023045.1"/>
    <property type="gene ID" value="ENSACCG00020015523.1"/>
</dbReference>
<dbReference type="GeneTree" id="ENSGT00940000158291"/>
<proteinExistence type="predicted"/>
<dbReference type="InterPro" id="IPR035914">
    <property type="entry name" value="Sperma_CUB_dom_sf"/>
</dbReference>
<feature type="domain" description="CUB" evidence="5">
    <location>
        <begin position="26"/>
        <end position="139"/>
    </location>
</feature>
<dbReference type="Gene3D" id="2.60.120.290">
    <property type="entry name" value="Spermadhesin, CUB domain"/>
    <property type="match status" value="2"/>
</dbReference>
<dbReference type="Pfam" id="PF00431">
    <property type="entry name" value="CUB"/>
    <property type="match status" value="2"/>
</dbReference>
<dbReference type="FunFam" id="2.60.120.290:FF:000013">
    <property type="entry name" value="Membrane frizzled-related protein"/>
    <property type="match status" value="2"/>
</dbReference>
<dbReference type="SUPFAM" id="SSF49854">
    <property type="entry name" value="Spermadhesin, CUB domain"/>
    <property type="match status" value="2"/>
</dbReference>
<feature type="domain" description="CUB" evidence="5">
    <location>
        <begin position="141"/>
        <end position="254"/>
    </location>
</feature>
<organism evidence="6 7">
    <name type="scientific">Aquila chrysaetos chrysaetos</name>
    <dbReference type="NCBI Taxonomy" id="223781"/>
    <lineage>
        <taxon>Eukaryota</taxon>
        <taxon>Metazoa</taxon>
        <taxon>Chordata</taxon>
        <taxon>Craniata</taxon>
        <taxon>Vertebrata</taxon>
        <taxon>Euteleostomi</taxon>
        <taxon>Archelosauria</taxon>
        <taxon>Archosauria</taxon>
        <taxon>Dinosauria</taxon>
        <taxon>Saurischia</taxon>
        <taxon>Theropoda</taxon>
        <taxon>Coelurosauria</taxon>
        <taxon>Aves</taxon>
        <taxon>Neognathae</taxon>
        <taxon>Neoaves</taxon>
        <taxon>Telluraves</taxon>
        <taxon>Accipitrimorphae</taxon>
        <taxon>Accipitriformes</taxon>
        <taxon>Accipitridae</taxon>
        <taxon>Accipitrinae</taxon>
        <taxon>Aquila</taxon>
    </lineage>
</organism>
<dbReference type="AlphaFoldDB" id="A0A663FEM8"/>
<keyword evidence="7" id="KW-1185">Reference proteome</keyword>
<dbReference type="SMART" id="SM00042">
    <property type="entry name" value="CUB"/>
    <property type="match status" value="2"/>
</dbReference>
<evidence type="ECO:0000256" key="3">
    <source>
        <dbReference type="PROSITE-ProRule" id="PRU00059"/>
    </source>
</evidence>
<feature type="region of interest" description="Disordered" evidence="4">
    <location>
        <begin position="332"/>
        <end position="384"/>
    </location>
</feature>
<evidence type="ECO:0000256" key="2">
    <source>
        <dbReference type="ARBA" id="ARBA00023157"/>
    </source>
</evidence>
<dbReference type="CDD" id="cd00041">
    <property type="entry name" value="CUB"/>
    <property type="match status" value="2"/>
</dbReference>
<reference evidence="6" key="1">
    <citation type="submission" date="2025-08" db="UniProtKB">
        <authorList>
            <consortium name="Ensembl"/>
        </authorList>
    </citation>
    <scope>IDENTIFICATION</scope>
</reference>
<evidence type="ECO:0000259" key="5">
    <source>
        <dbReference type="PROSITE" id="PS01180"/>
    </source>
</evidence>
<sequence length="384" mass="41092">FPARNGWGCCVVTGRTSSRARTSIKCGGVLSAPYGNFSSPNFPGRYPYETECTWLIVVAEGSSVLLSFSHFELEYHAACAYDYLQVYNGAARDQGNLLGTFCGRSPPPPFSSAWHVMAVVFRSDRHVAKRGFAAAYRKDACGGQLTGLSGEITSPRYPESYPNNAECRWSIGGGSGGGPLTLVFTDFQVEGGQGCGFDYVALFDGPTTAAPRLGRYCGSTRPPRIVSSAPHLLVLFKSDFNIGGRGFKAHFYSGAGESGWWGGGKDVGTGPQGVRRPNTRLGSSVVEGRVCFSNKTSDRSSASSSAPRGLQVCFHFFLSPFSLSRRVPGGLHRRQRESLQPSVPQLLPKQPQVPVEHPAAPGLPDQGLLFGHGAGGPEQPYGRL</sequence>
<keyword evidence="1" id="KW-0677">Repeat</keyword>
<accession>A0A663FEM8</accession>
<evidence type="ECO:0000313" key="6">
    <source>
        <dbReference type="Ensembl" id="ENSACCP00020023045.1"/>
    </source>
</evidence>
<evidence type="ECO:0000313" key="7">
    <source>
        <dbReference type="Proteomes" id="UP000472275"/>
    </source>
</evidence>
<evidence type="ECO:0000256" key="4">
    <source>
        <dbReference type="SAM" id="MobiDB-lite"/>
    </source>
</evidence>
<comment type="caution">
    <text evidence="3">Lacks conserved residue(s) required for the propagation of feature annotation.</text>
</comment>
<keyword evidence="2" id="KW-1015">Disulfide bond</keyword>